<proteinExistence type="predicted"/>
<dbReference type="RefSeq" id="WP_160629530.1">
    <property type="nucleotide sequence ID" value="NZ_CP047593.1"/>
</dbReference>
<protein>
    <submittedName>
        <fullName evidence="1">Uncharacterized protein</fullName>
    </submittedName>
</protein>
<sequence>MKWLAVLFVLFNPPEFYNNYWQANVQPGAVWSDAANWSRGIPGLRDRAVFLYPQSATDDVIVDSSVQPKKILVSRRTVFVGEGIITVQPDSAAHWDMAIEVNQAAAEAVFDCDVTVLGTTDYVSDVRNYGTLTFNGPLTLTNTAYSRPVNFNAPGTTVINGDLQNHCGIRVASSTVRIDGRGTTTGYGSLLMRGGRLELSRENALAPGTAVNFDSGTIAANGAHQHLGVLDIADNNVVLDLTGSASVVTFSDSSGAGWGSGRLIITNEASAVVRFAGSGLTSSQIGQVVGADAVRTNGYLYLTSLSRSNQLSGAGAEISVLSDDDGIGRFFAGVKLFSDRSYTLTEEVPDFLAGSLFLRSSITTVSVEVVKSGILTVLTPESQQYFSSRVEDVEALGFIRITAPELFQLFGDLSANKVRVYQKHVEVGEQYDFGKWTVVLGFSDAWNCEWSDSRTLYNGIRLPGIWPPEDINPSSTAPMPVPYLEKVPTVIPIDVGRQLFVDDFLIEETDLVRTFHYPEKYAGNPVLSPETELELDPISGLAVAAPKSGGLWWDPDEQIFKLWYEAGWLRTICYAESTNGIDWVRPDLGGNSNQVLPAGLRTDSWTVVRDWWTDDPDSNYKIFVRGPGGSALGAMCFESPDGLTFGDYTMSGVMGDRSTMFYNPFRRKWVFSLRASFAGRGRARHYREADDFISGSQWDAQNLDGSDWQYGQPVVWTGADQLDPPDPDIGLTPQLYNLDAVAYESIMLGFYQIWRGPNNEDCLGVPKITELNFAYSRDGFHWDRPDRTTAIASSREAGTWDRGYVQSLGNICVLRGDEIWFYYTGFAGDESRPASGMYANGAMGLATLRRDGFASMDAAQSGALLTRPLTFSGSHLFVNADVSNGSLRADVLDQSGAVIAQSVLFEGDSTIHRMDGIDLSALSGQSVRFRFTVENGALYSFWVSPDETGRSDGYVAGGGPGHTGPTDTVGVGSLMGFEE</sequence>
<dbReference type="AlphaFoldDB" id="A0A6P1MB72"/>
<evidence type="ECO:0000313" key="1">
    <source>
        <dbReference type="EMBL" id="QHI70353.1"/>
    </source>
</evidence>
<dbReference type="Proteomes" id="UP000464954">
    <property type="component" value="Chromosome"/>
</dbReference>
<dbReference type="Gene3D" id="2.115.10.20">
    <property type="entry name" value="Glycosyl hydrolase domain, family 43"/>
    <property type="match status" value="1"/>
</dbReference>
<dbReference type="EMBL" id="CP047593">
    <property type="protein sequence ID" value="QHI70353.1"/>
    <property type="molecule type" value="Genomic_DNA"/>
</dbReference>
<dbReference type="KEGG" id="taer:GT409_13190"/>
<organism evidence="1 2">
    <name type="scientific">Tichowtungia aerotolerans</name>
    <dbReference type="NCBI Taxonomy" id="2697043"/>
    <lineage>
        <taxon>Bacteria</taxon>
        <taxon>Pseudomonadati</taxon>
        <taxon>Kiritimatiellota</taxon>
        <taxon>Tichowtungiia</taxon>
        <taxon>Tichowtungiales</taxon>
        <taxon>Tichowtungiaceae</taxon>
        <taxon>Tichowtungia</taxon>
    </lineage>
</organism>
<keyword evidence="2" id="KW-1185">Reference proteome</keyword>
<name>A0A6P1MB72_9BACT</name>
<dbReference type="InterPro" id="IPR023296">
    <property type="entry name" value="Glyco_hydro_beta-prop_sf"/>
</dbReference>
<reference evidence="1 2" key="1">
    <citation type="submission" date="2020-01" db="EMBL/GenBank/DDBJ databases">
        <title>Ponticoccus aerotolerans gen. nov., sp. nov., an anaerobic bacterium and proposal of Ponticoccusceae fam. nov., Ponticoccusles ord. nov. and Ponticoccuse classis nov. in the phylum Kiritimatiellaeota.</title>
        <authorList>
            <person name="Zhou L.Y."/>
            <person name="Du Z.J."/>
        </authorList>
    </citation>
    <scope>NUCLEOTIDE SEQUENCE [LARGE SCALE GENOMIC DNA]</scope>
    <source>
        <strain evidence="1 2">S-5007</strain>
    </source>
</reference>
<gene>
    <name evidence="1" type="ORF">GT409_13190</name>
</gene>
<accession>A0A6P1MB72</accession>
<evidence type="ECO:0000313" key="2">
    <source>
        <dbReference type="Proteomes" id="UP000464954"/>
    </source>
</evidence>